<protein>
    <submittedName>
        <fullName evidence="2">FRG domain protein</fullName>
    </submittedName>
</protein>
<evidence type="ECO:0000313" key="2">
    <source>
        <dbReference type="EMBL" id="PWB88394.1"/>
    </source>
</evidence>
<keyword evidence="3" id="KW-1185">Reference proteome</keyword>
<comment type="caution">
    <text evidence="2">The sequence shown here is derived from an EMBL/GenBank/DDBJ whole genome shotgun (WGS) entry which is preliminary data.</text>
</comment>
<organism evidence="2 3">
    <name type="scientific">Methanobrevibacter thaueri</name>
    <dbReference type="NCBI Taxonomy" id="190975"/>
    <lineage>
        <taxon>Archaea</taxon>
        <taxon>Methanobacteriati</taxon>
        <taxon>Methanobacteriota</taxon>
        <taxon>Methanomada group</taxon>
        <taxon>Methanobacteria</taxon>
        <taxon>Methanobacteriales</taxon>
        <taxon>Methanobacteriaceae</taxon>
        <taxon>Methanobrevibacter</taxon>
    </lineage>
</organism>
<reference evidence="2 3" key="1">
    <citation type="submission" date="2017-03" db="EMBL/GenBank/DDBJ databases">
        <title>Genome sequence of Methanobrevibacter thaueri.</title>
        <authorList>
            <person name="Poehlein A."/>
            <person name="Seedorf H."/>
            <person name="Daniel R."/>
        </authorList>
    </citation>
    <scope>NUCLEOTIDE SEQUENCE [LARGE SCALE GENOMIC DNA]</scope>
    <source>
        <strain evidence="2 3">DSM 11995</strain>
    </source>
</reference>
<proteinExistence type="predicted"/>
<gene>
    <name evidence="2" type="ORF">MBBTH_00100</name>
</gene>
<evidence type="ECO:0000259" key="1">
    <source>
        <dbReference type="SMART" id="SM00901"/>
    </source>
</evidence>
<dbReference type="Pfam" id="PF08867">
    <property type="entry name" value="FRG"/>
    <property type="match status" value="1"/>
</dbReference>
<evidence type="ECO:0000313" key="3">
    <source>
        <dbReference type="Proteomes" id="UP000251717"/>
    </source>
</evidence>
<name>A0A315XQZ5_9EURY</name>
<dbReference type="InterPro" id="IPR014966">
    <property type="entry name" value="FRG-dom"/>
</dbReference>
<dbReference type="AlphaFoldDB" id="A0A315XQZ5"/>
<dbReference type="SMART" id="SM00901">
    <property type="entry name" value="FRG"/>
    <property type="match status" value="1"/>
</dbReference>
<dbReference type="OrthoDB" id="78401at2157"/>
<dbReference type="Proteomes" id="UP000251717">
    <property type="component" value="Unassembled WGS sequence"/>
</dbReference>
<dbReference type="RefSeq" id="WP_165813982.1">
    <property type="nucleotide sequence ID" value="NZ_MZGS01000002.1"/>
</dbReference>
<feature type="domain" description="FRG" evidence="1">
    <location>
        <begin position="44"/>
        <end position="201"/>
    </location>
</feature>
<sequence length="356" mass="42199">MNDKNKNYELYNDLVEVIELKKPEDLNNVKNGYYPDGRKFPVDLKKKCIFRGVSNIDYELIPNALRKNNDGKYALCDYINSNISIDHHSANFKDIECDDNEKLTLELQYKREFFVLFRFLDWADKSGLKIPASRKVRKLLHSHINHFPGYWPKSEFYEVISLAQHYGLPTCALDWSYDYKVALYFAVRNILKKDKTDCVLWAFNYKYFEKYSTFVVEDGLEKQNQTQLRFYRPKYYNNDNLKSQKGLFTFLINKPETFNETSLESLDEMICDIIQKNGFKKNDNSEIEIDLEGIEKFTLKENERIFYKFIISGDCKYEILKALYSDGYSEEYLFPGYKGVVEAMKNRINLEKANID</sequence>
<accession>A0A315XQZ5</accession>
<dbReference type="EMBL" id="MZGS01000002">
    <property type="protein sequence ID" value="PWB88394.1"/>
    <property type="molecule type" value="Genomic_DNA"/>
</dbReference>